<evidence type="ECO:0000256" key="1">
    <source>
        <dbReference type="SAM" id="MobiDB-lite"/>
    </source>
</evidence>
<proteinExistence type="predicted"/>
<keyword evidence="3" id="KW-1185">Reference proteome</keyword>
<dbReference type="AlphaFoldDB" id="A0A5Q0L4P4"/>
<dbReference type="RefSeq" id="WP_153286258.1">
    <property type="nucleotide sequence ID" value="NZ_CP045643.1"/>
</dbReference>
<accession>A0A5Q0L4P4</accession>
<gene>
    <name evidence="2" type="ORF">GFH48_00095</name>
</gene>
<dbReference type="KEGG" id="sfy:GFH48_00095"/>
<reference evidence="2 3" key="1">
    <citation type="submission" date="2019-10" db="EMBL/GenBank/DDBJ databases">
        <title>A novel species.</title>
        <authorList>
            <person name="Gao J."/>
        </authorList>
    </citation>
    <scope>NUCLEOTIDE SEQUENCE [LARGE SCALE GENOMIC DNA]</scope>
    <source>
        <strain evidence="2 3">QMT-28</strain>
    </source>
</reference>
<dbReference type="EMBL" id="CP045643">
    <property type="protein sequence ID" value="QFZ71891.1"/>
    <property type="molecule type" value="Genomic_DNA"/>
</dbReference>
<protein>
    <submittedName>
        <fullName evidence="2">Uncharacterized protein</fullName>
    </submittedName>
</protein>
<sequence>MSTLGVALILATACTGGGRPSMAGERSPTVTARTASPQSTTALQESVIERARSTLLAAMSTKDLPGPAGTATAGVGPGSALFVWATADGRFCSGSGASNGGSATSSCTASPGDTAFSPDPKIVPLVTMVAIGTSQNLVIGADRETVQAVTCNGTPLAFRRLAAVLDGRRALYAFDLPGRTGGSVTVTVSRAHTTATEHVDLLWDRHRSSPSCR</sequence>
<name>A0A5Q0L4P4_9ACTN</name>
<evidence type="ECO:0000313" key="2">
    <source>
        <dbReference type="EMBL" id="QFZ71891.1"/>
    </source>
</evidence>
<organism evidence="2 3">
    <name type="scientific">Streptomyces fagopyri</name>
    <dbReference type="NCBI Taxonomy" id="2662397"/>
    <lineage>
        <taxon>Bacteria</taxon>
        <taxon>Bacillati</taxon>
        <taxon>Actinomycetota</taxon>
        <taxon>Actinomycetes</taxon>
        <taxon>Kitasatosporales</taxon>
        <taxon>Streptomycetaceae</taxon>
        <taxon>Streptomyces</taxon>
    </lineage>
</organism>
<evidence type="ECO:0000313" key="3">
    <source>
        <dbReference type="Proteomes" id="UP000326179"/>
    </source>
</evidence>
<dbReference type="Proteomes" id="UP000326179">
    <property type="component" value="Chromosome"/>
</dbReference>
<feature type="compositionally biased region" description="Polar residues" evidence="1">
    <location>
        <begin position="28"/>
        <end position="40"/>
    </location>
</feature>
<feature type="region of interest" description="Disordered" evidence="1">
    <location>
        <begin position="17"/>
        <end position="40"/>
    </location>
</feature>